<feature type="region of interest" description="Disordered" evidence="1">
    <location>
        <begin position="289"/>
        <end position="320"/>
    </location>
</feature>
<evidence type="ECO:0000313" key="2">
    <source>
        <dbReference type="EMBL" id="SMY26426.1"/>
    </source>
</evidence>
<sequence>MSNQSNIHEMLPFRGKAASHQHGAATTTTTTMAFRPAATAAATSAAMPASAEEEDDLASLEAMLRTTEEEMAEEEERRERAAAQVEEDRPRAATLKKLAFGGHFREPVGDLALRVFRRECEAMAEHLPRAGDDALRRKHERREEHAVRTREMEREMLARAAKLDGEKRGAARKGKKNKKQKAAAKRVIAAQKCCRTSDQLPVDTFSVSTTPAEASSAPLNRLLDWKYSGPFYAPNLSYCTYLIDYATPAISSPANATCTCCSMTFATDLKLLHQITIAHLKELIDRAATKTGDDSQEHGKDDAYTGRKSDTSDDWVEPNM</sequence>
<proteinExistence type="predicted"/>
<dbReference type="AlphaFoldDB" id="A0A1Y6LPU8"/>
<feature type="region of interest" description="Disordered" evidence="1">
    <location>
        <begin position="15"/>
        <end position="56"/>
    </location>
</feature>
<gene>
    <name evidence="2" type="ORF">ZT1A5_G7869</name>
</gene>
<evidence type="ECO:0000313" key="3">
    <source>
        <dbReference type="Proteomes" id="UP000215453"/>
    </source>
</evidence>
<reference evidence="2 3" key="1">
    <citation type="submission" date="2016-10" db="EMBL/GenBank/DDBJ databases">
        <authorList>
            <person name="Varghese N."/>
        </authorList>
    </citation>
    <scope>NUCLEOTIDE SEQUENCE [LARGE SCALE GENOMIC DNA]</scope>
</reference>
<dbReference type="EMBL" id="LT882682">
    <property type="protein sequence ID" value="SMY26426.1"/>
    <property type="molecule type" value="Genomic_DNA"/>
</dbReference>
<name>A0A1Y6LPU8_ZYMTR</name>
<protein>
    <submittedName>
        <fullName evidence="2">Uncharacterized protein</fullName>
    </submittedName>
</protein>
<feature type="compositionally biased region" description="Basic and acidic residues" evidence="1">
    <location>
        <begin position="75"/>
        <end position="89"/>
    </location>
</feature>
<accession>A0A1Y6LPU8</accession>
<organism evidence="2 3">
    <name type="scientific">Zymoseptoria tritici ST99CH_1A5</name>
    <dbReference type="NCBI Taxonomy" id="1276529"/>
    <lineage>
        <taxon>Eukaryota</taxon>
        <taxon>Fungi</taxon>
        <taxon>Dikarya</taxon>
        <taxon>Ascomycota</taxon>
        <taxon>Pezizomycotina</taxon>
        <taxon>Dothideomycetes</taxon>
        <taxon>Dothideomycetidae</taxon>
        <taxon>Mycosphaerellales</taxon>
        <taxon>Mycosphaerellaceae</taxon>
        <taxon>Zymoseptoria</taxon>
    </lineage>
</organism>
<evidence type="ECO:0000256" key="1">
    <source>
        <dbReference type="SAM" id="MobiDB-lite"/>
    </source>
</evidence>
<feature type="region of interest" description="Disordered" evidence="1">
    <location>
        <begin position="69"/>
        <end position="89"/>
    </location>
</feature>
<feature type="compositionally biased region" description="Low complexity" evidence="1">
    <location>
        <begin position="24"/>
        <end position="50"/>
    </location>
</feature>
<dbReference type="Proteomes" id="UP000215453">
    <property type="component" value="Chromosome 7"/>
</dbReference>
<feature type="compositionally biased region" description="Basic and acidic residues" evidence="1">
    <location>
        <begin position="289"/>
        <end position="311"/>
    </location>
</feature>